<evidence type="ECO:0000313" key="2">
    <source>
        <dbReference type="EMBL" id="PTX63817.1"/>
    </source>
</evidence>
<reference evidence="2 3" key="1">
    <citation type="submission" date="2018-04" db="EMBL/GenBank/DDBJ databases">
        <title>Genomic Encyclopedia of Archaeal and Bacterial Type Strains, Phase II (KMG-II): from individual species to whole genera.</title>
        <authorList>
            <person name="Goeker M."/>
        </authorList>
    </citation>
    <scope>NUCLEOTIDE SEQUENCE [LARGE SCALE GENOMIC DNA]</scope>
    <source>
        <strain evidence="2 3">DSM 25731</strain>
    </source>
</reference>
<keyword evidence="3" id="KW-1185">Reference proteome</keyword>
<organism evidence="2 3">
    <name type="scientific">Kordia periserrulae</name>
    <dbReference type="NCBI Taxonomy" id="701523"/>
    <lineage>
        <taxon>Bacteria</taxon>
        <taxon>Pseudomonadati</taxon>
        <taxon>Bacteroidota</taxon>
        <taxon>Flavobacteriia</taxon>
        <taxon>Flavobacteriales</taxon>
        <taxon>Flavobacteriaceae</taxon>
        <taxon>Kordia</taxon>
    </lineage>
</organism>
<evidence type="ECO:0000313" key="3">
    <source>
        <dbReference type="Proteomes" id="UP000244090"/>
    </source>
</evidence>
<protein>
    <submittedName>
        <fullName evidence="2">Concanavalin A-like lectin/glucanase superfamily protein</fullName>
    </submittedName>
</protein>
<dbReference type="EMBL" id="QBKT01000001">
    <property type="protein sequence ID" value="PTX63817.1"/>
    <property type="molecule type" value="Genomic_DNA"/>
</dbReference>
<dbReference type="SUPFAM" id="SSF49899">
    <property type="entry name" value="Concanavalin A-like lectins/glucanases"/>
    <property type="match status" value="1"/>
</dbReference>
<dbReference type="GO" id="GO:0030246">
    <property type="term" value="F:carbohydrate binding"/>
    <property type="evidence" value="ECO:0007669"/>
    <property type="project" value="UniProtKB-KW"/>
</dbReference>
<dbReference type="Pfam" id="PF13385">
    <property type="entry name" value="Laminin_G_3"/>
    <property type="match status" value="1"/>
</dbReference>
<dbReference type="Gene3D" id="2.60.120.200">
    <property type="match status" value="1"/>
</dbReference>
<proteinExistence type="predicted"/>
<dbReference type="AlphaFoldDB" id="A0A2T6C693"/>
<feature type="signal peptide" evidence="1">
    <location>
        <begin position="1"/>
        <end position="30"/>
    </location>
</feature>
<name>A0A2T6C693_9FLAO</name>
<accession>A0A2T6C693</accession>
<keyword evidence="2" id="KW-0430">Lectin</keyword>
<evidence type="ECO:0000256" key="1">
    <source>
        <dbReference type="SAM" id="SignalP"/>
    </source>
</evidence>
<dbReference type="GO" id="GO:0004553">
    <property type="term" value="F:hydrolase activity, hydrolyzing O-glycosyl compounds"/>
    <property type="evidence" value="ECO:0007669"/>
    <property type="project" value="UniProtKB-ARBA"/>
</dbReference>
<keyword evidence="1" id="KW-0732">Signal</keyword>
<gene>
    <name evidence="2" type="ORF">C8N46_101425</name>
</gene>
<dbReference type="InterPro" id="IPR013320">
    <property type="entry name" value="ConA-like_dom_sf"/>
</dbReference>
<sequence length="845" mass="94612">MHTITFYVKKKQIPLFVFLSFFLMSNLTMAQDNYAIEVDNNREFVEIQNYGEFMTNGNPYTVECLFKLSNIPFFSSDQVIFGSGNYFNPNFIRCAKPIVLVGNDLFNGTYIGFIPTERQNNNFGRLPILEIPYELEVDTWYHVAFVYNGGNEFYFYVNGRRVGHATKTHHNISCNTSNNDIHIGGVNIDGRNTANLDGAVDEFRIWRKAKTEAEIQAQMYTHLTGRETDLDLYYDFDDASNTSNVIDITGNGNNGITNNIDSRNWITSSSFSSFTGAVSDDYYLAENWYNFQAAPSNVGIEASTSISNNVSLKNISISQNGSLTVTENSTFTVDSYLHTQGLLTLEEGSSLVQLDEGIVNQYPIVMKRTGNTNEFRYSYWSLPAVKSIDILYETPPISAPWTTNPTLNEKLLTPEDIFNFGTSEGQRDPYWLFLLTGTQGGFGNDADNIFWSQISQTTEIDKGFGFTLKGPLGSNPSQAKATIEGVPTNGDVTVPLVYVDNNSYLIGNPYPSAISADEFIERNNATITGTIYFWEQWSGNSHVYDEYIGGYATYTRLGGVTTKNEAQSFNDPTFRAPTTPNNAISAGQGFVVETRENTSGTIIFDNDMRIEGSNTQFYRQTTTSTNENDVKKCWINLSNEEGDFDQILIGTLPGATAADDYGLDGKLLDFKTVYAYTLIDDEKYTINALPSLDNVIPLGVATNINMEHTIELDNEEGLANHEILLKDNTTGVTHNLREASYTFTLDVGDVANRFELLIQENETRSTDDESPIVTLPNVRLRLQNNGIAIVTERTIEAIQVSDLSGHTVYTDRKSDFIKKKFEQGFYIVILTDSNGNHVRKKVFIP</sequence>
<comment type="caution">
    <text evidence="2">The sequence shown here is derived from an EMBL/GenBank/DDBJ whole genome shotgun (WGS) entry which is preliminary data.</text>
</comment>
<feature type="chain" id="PRO_5015731304" evidence="1">
    <location>
        <begin position="31"/>
        <end position="845"/>
    </location>
</feature>
<dbReference type="Proteomes" id="UP000244090">
    <property type="component" value="Unassembled WGS sequence"/>
</dbReference>
<dbReference type="GO" id="GO:0005975">
    <property type="term" value="P:carbohydrate metabolic process"/>
    <property type="evidence" value="ECO:0007669"/>
    <property type="project" value="UniProtKB-ARBA"/>
</dbReference>